<dbReference type="RefSeq" id="WP_179796298.1">
    <property type="nucleotide sequence ID" value="NZ_BAABHP010000019.1"/>
</dbReference>
<dbReference type="CDD" id="cd03443">
    <property type="entry name" value="PaaI_thioesterase"/>
    <property type="match status" value="1"/>
</dbReference>
<reference evidence="1 2" key="1">
    <citation type="submission" date="2020-07" db="EMBL/GenBank/DDBJ databases">
        <title>Sequencing the genomes of 1000 actinobacteria strains.</title>
        <authorList>
            <person name="Klenk H.-P."/>
        </authorList>
    </citation>
    <scope>NUCLEOTIDE SEQUENCE [LARGE SCALE GENOMIC DNA]</scope>
    <source>
        <strain evidence="1 2">DSM 45772</strain>
    </source>
</reference>
<proteinExistence type="predicted"/>
<gene>
    <name evidence="1" type="ORF">BJ983_005018</name>
</gene>
<dbReference type="Pfam" id="PF14539">
    <property type="entry name" value="DUF4442"/>
    <property type="match status" value="1"/>
</dbReference>
<dbReference type="Proteomes" id="UP000535890">
    <property type="component" value="Unassembled WGS sequence"/>
</dbReference>
<organism evidence="1 2">
    <name type="scientific">Actinomycetospora corticicola</name>
    <dbReference type="NCBI Taxonomy" id="663602"/>
    <lineage>
        <taxon>Bacteria</taxon>
        <taxon>Bacillati</taxon>
        <taxon>Actinomycetota</taxon>
        <taxon>Actinomycetes</taxon>
        <taxon>Pseudonocardiales</taxon>
        <taxon>Pseudonocardiaceae</taxon>
        <taxon>Actinomycetospora</taxon>
    </lineage>
</organism>
<protein>
    <submittedName>
        <fullName evidence="1">Acyl-coenzyme A thioesterase PaaI-like protein</fullName>
    </submittedName>
</protein>
<sequence length="156" mass="17075">MSAVLSSWNRFSGSLPGRLLVSGAVWLRAPYFLTAAPVISELDQKHSRVRMAKWWLVHNHLGTVHAIASCNLAEYAMGVLAEAAVPPGHRWIPIGMEVRYLATATTSVTADAQWATPPTFGPDKEDATVEVAIRDDRGTEAVHASIRLRISPRPPR</sequence>
<dbReference type="AlphaFoldDB" id="A0A7Y9J8A8"/>
<dbReference type="InterPro" id="IPR027961">
    <property type="entry name" value="DUF4442"/>
</dbReference>
<evidence type="ECO:0000313" key="2">
    <source>
        <dbReference type="Proteomes" id="UP000535890"/>
    </source>
</evidence>
<dbReference type="SUPFAM" id="SSF54637">
    <property type="entry name" value="Thioesterase/thiol ester dehydrase-isomerase"/>
    <property type="match status" value="1"/>
</dbReference>
<dbReference type="EMBL" id="JACCBN010000001">
    <property type="protein sequence ID" value="NYD38916.1"/>
    <property type="molecule type" value="Genomic_DNA"/>
</dbReference>
<keyword evidence="2" id="KW-1185">Reference proteome</keyword>
<name>A0A7Y9J8A8_9PSEU</name>
<comment type="caution">
    <text evidence="1">The sequence shown here is derived from an EMBL/GenBank/DDBJ whole genome shotgun (WGS) entry which is preliminary data.</text>
</comment>
<dbReference type="InterPro" id="IPR029069">
    <property type="entry name" value="HotDog_dom_sf"/>
</dbReference>
<accession>A0A7Y9J8A8</accession>
<evidence type="ECO:0000313" key="1">
    <source>
        <dbReference type="EMBL" id="NYD38916.1"/>
    </source>
</evidence>
<dbReference type="Gene3D" id="3.10.129.10">
    <property type="entry name" value="Hotdog Thioesterase"/>
    <property type="match status" value="1"/>
</dbReference>